<dbReference type="InterPro" id="IPR002022">
    <property type="entry name" value="Pec_lyase"/>
</dbReference>
<evidence type="ECO:0000256" key="6">
    <source>
        <dbReference type="ARBA" id="ARBA00036818"/>
    </source>
</evidence>
<gene>
    <name evidence="11" type="ORF">C2S_568</name>
</gene>
<dbReference type="Proteomes" id="UP000760494">
    <property type="component" value="Unassembled WGS sequence"/>
</dbReference>
<dbReference type="GO" id="GO:0047490">
    <property type="term" value="F:pectin lyase activity"/>
    <property type="evidence" value="ECO:0007669"/>
    <property type="project" value="UniProtKB-EC"/>
</dbReference>
<dbReference type="SUPFAM" id="SSF51126">
    <property type="entry name" value="Pectin lyase-like"/>
    <property type="match status" value="1"/>
</dbReference>
<evidence type="ECO:0000256" key="1">
    <source>
        <dbReference type="ARBA" id="ARBA00004613"/>
    </source>
</evidence>
<evidence type="ECO:0000256" key="3">
    <source>
        <dbReference type="ARBA" id="ARBA00022525"/>
    </source>
</evidence>
<comment type="caution">
    <text evidence="11">The sequence shown here is derived from an EMBL/GenBank/DDBJ whole genome shotgun (WGS) entry which is preliminary data.</text>
</comment>
<proteinExistence type="inferred from homology"/>
<accession>A0A9Q9RH89</accession>
<feature type="domain" description="Pectate lyase" evidence="10">
    <location>
        <begin position="94"/>
        <end position="297"/>
    </location>
</feature>
<dbReference type="InterPro" id="IPR012334">
    <property type="entry name" value="Pectin_lyas_fold"/>
</dbReference>
<comment type="subcellular location">
    <subcellularLocation>
        <location evidence="1 8">Secreted</location>
    </subcellularLocation>
</comment>
<dbReference type="PANTHER" id="PTHR31683:SF16">
    <property type="entry name" value="PECTIN LYASE A-RELATED"/>
    <property type="match status" value="1"/>
</dbReference>
<dbReference type="PANTHER" id="PTHR31683">
    <property type="entry name" value="PECTATE LYASE 18-RELATED"/>
    <property type="match status" value="1"/>
</dbReference>
<dbReference type="AlphaFoldDB" id="A0A9Q9RH89"/>
<dbReference type="FunFam" id="2.160.20.10:FF:000003">
    <property type="entry name" value="Pectin lyase F"/>
    <property type="match status" value="1"/>
</dbReference>
<dbReference type="InterPro" id="IPR023213">
    <property type="entry name" value="CAT-like_dom_sf"/>
</dbReference>
<dbReference type="Pfam" id="PF00544">
    <property type="entry name" value="Pectate_lyase_4"/>
    <property type="match status" value="1"/>
</dbReference>
<evidence type="ECO:0000259" key="10">
    <source>
        <dbReference type="SMART" id="SM00656"/>
    </source>
</evidence>
<protein>
    <recommendedName>
        <fullName evidence="7">pectin lyase</fullName>
        <ecNumber evidence="7">4.2.2.10</ecNumber>
    </recommendedName>
</protein>
<reference evidence="11" key="1">
    <citation type="submission" date="2019-05" db="EMBL/GenBank/DDBJ databases">
        <authorList>
            <person name="Piombo E."/>
        </authorList>
    </citation>
    <scope>NUCLEOTIDE SEQUENCE</scope>
    <source>
        <strain evidence="11">C2S</strain>
    </source>
</reference>
<evidence type="ECO:0000256" key="8">
    <source>
        <dbReference type="RuleBase" id="RU361173"/>
    </source>
</evidence>
<sequence length="901" mass="99198">MKFTLCLGALTALFTSVTAQKVSGTAQGFAQGVTGGGSAAAVTPKNIQELVTYLTDKTPRVIVLDRTYDFIGSEGTVKEKGCAPWKTGAGCQLAINAAGNWCGNNPKVDVTYSKAGTSGINVASDKTIIGVGNKGIIKGKGLRFVNVKNIIVQNIHITNLNPQYVWGGDAFTFSGTSKIWVDHCTTSLLGRQHYVFGRDKSTGITLSNNHIDGHTQWSAGCDGYHYWTIEMVGQGDQITLQNNLIEHTSGRGPALSATTFLHAVNNVWRDINGHAIEGDTAGKGLFEGNVFQNVKQVVVPDFKGQLNSCPDNAAASATQQYLGRVCQGNIFISSGAFNRKDTGFMSEFKGLPIARSTQATTAQSKVPDFDAICSLANHADVRFSGRDVRGYKHFNSASQYISFFLYIIIIQFIKTMGSFHSMSDDIIYPTHMIDNASVLKFLIMAWTMRFNDVLNADKLHKSLAELLTVGDWKKLGGRLTIGHNKRGALEVHVPTMYTNERPALFYSHQHYNISIEEHKVANLLPKATSRPSTFPGASGPRNFGIPTGAPGSLKDYTSRDVPMIGLHIITFQDATIVTITWPHVLFDAVGFSHLIEAWSAVLAGHKERVPKVIGAKQDVLYDLGDVTQSEPQDAASEARILSGIAFILFVIRMLWVICTQPTVESRIICLPKDVVDRLHERALDDIKEENSDVDDPWVSPSDAILAWLTRALVDPSQAPRPMSMTTPIDARTRLPKLQNVDGVYVQNMILGSFVNITPDDLRRPLGKQALVSRRGLLQQLEEPNLVGILQLFRKRWDVGKTRAPIFAAPGSQLLVTNNRLKIDLFTAADFGPAVIQAGKDQQRKTRPGRPVHHYASSLNPGITMRNFVNVHTRDVDGHYWLSGFFTPRQWSRVEERFQELL</sequence>
<keyword evidence="4 9" id="KW-0732">Signal</keyword>
<comment type="catalytic activity">
    <reaction evidence="6">
        <text>Eliminative cleavage of (1-&gt;4)-alpha-D-galacturonan methyl ester to give oligosaccharides with 4-deoxy-6-O-methyl-alpha-D-galact-4-enuronosyl groups at their non-reducing ends.</text>
        <dbReference type="EC" id="4.2.2.10"/>
    </reaction>
</comment>
<organism evidence="11 12">
    <name type="scientific">Fusarium fujikuroi</name>
    <name type="common">Bakanae and foot rot disease fungus</name>
    <name type="synonym">Gibberella fujikuroi</name>
    <dbReference type="NCBI Taxonomy" id="5127"/>
    <lineage>
        <taxon>Eukaryota</taxon>
        <taxon>Fungi</taxon>
        <taxon>Dikarya</taxon>
        <taxon>Ascomycota</taxon>
        <taxon>Pezizomycotina</taxon>
        <taxon>Sordariomycetes</taxon>
        <taxon>Hypocreomycetidae</taxon>
        <taxon>Hypocreales</taxon>
        <taxon>Nectriaceae</taxon>
        <taxon>Fusarium</taxon>
        <taxon>Fusarium fujikuroi species complex</taxon>
    </lineage>
</organism>
<dbReference type="GO" id="GO:0005576">
    <property type="term" value="C:extracellular region"/>
    <property type="evidence" value="ECO:0007669"/>
    <property type="project" value="UniProtKB-SubCell"/>
</dbReference>
<evidence type="ECO:0000256" key="9">
    <source>
        <dbReference type="SAM" id="SignalP"/>
    </source>
</evidence>
<keyword evidence="3 8" id="KW-0964">Secreted</keyword>
<evidence type="ECO:0000313" key="12">
    <source>
        <dbReference type="Proteomes" id="UP000760494"/>
    </source>
</evidence>
<dbReference type="EC" id="4.2.2.10" evidence="7"/>
<name>A0A9Q9RH89_FUSFU</name>
<dbReference type="SMART" id="SM00656">
    <property type="entry name" value="Amb_all"/>
    <property type="match status" value="1"/>
</dbReference>
<feature type="chain" id="PRO_5040378755" description="pectin lyase" evidence="9">
    <location>
        <begin position="20"/>
        <end position="901"/>
    </location>
</feature>
<dbReference type="Gene3D" id="2.160.20.10">
    <property type="entry name" value="Single-stranded right-handed beta-helix, Pectin lyase-like"/>
    <property type="match status" value="1"/>
</dbReference>
<keyword evidence="8" id="KW-0119">Carbohydrate metabolism</keyword>
<dbReference type="Gene3D" id="3.30.559.10">
    <property type="entry name" value="Chloramphenicol acetyltransferase-like domain"/>
    <property type="match status" value="2"/>
</dbReference>
<comment type="similarity">
    <text evidence="2 8">Belongs to the polysaccharide lyase 1 family.</text>
</comment>
<dbReference type="EMBL" id="CABFJX010000112">
    <property type="protein sequence ID" value="VTT63629.1"/>
    <property type="molecule type" value="Genomic_DNA"/>
</dbReference>
<evidence type="ECO:0000256" key="2">
    <source>
        <dbReference type="ARBA" id="ARBA00010980"/>
    </source>
</evidence>
<keyword evidence="8" id="KW-0624">Polysaccharide degradation</keyword>
<dbReference type="InterPro" id="IPR011050">
    <property type="entry name" value="Pectin_lyase_fold/virulence"/>
</dbReference>
<dbReference type="GO" id="GO:0000272">
    <property type="term" value="P:polysaccharide catabolic process"/>
    <property type="evidence" value="ECO:0007669"/>
    <property type="project" value="UniProtKB-KW"/>
</dbReference>
<feature type="signal peptide" evidence="9">
    <location>
        <begin position="1"/>
        <end position="19"/>
    </location>
</feature>
<dbReference type="InterPro" id="IPR045032">
    <property type="entry name" value="PEL"/>
</dbReference>
<evidence type="ECO:0000256" key="7">
    <source>
        <dbReference type="ARBA" id="ARBA00039082"/>
    </source>
</evidence>
<keyword evidence="5 8" id="KW-0456">Lyase</keyword>
<dbReference type="GO" id="GO:0030570">
    <property type="term" value="F:pectate lyase activity"/>
    <property type="evidence" value="ECO:0007669"/>
    <property type="project" value="InterPro"/>
</dbReference>
<evidence type="ECO:0000256" key="4">
    <source>
        <dbReference type="ARBA" id="ARBA00022729"/>
    </source>
</evidence>
<evidence type="ECO:0000256" key="5">
    <source>
        <dbReference type="ARBA" id="ARBA00023239"/>
    </source>
</evidence>
<evidence type="ECO:0000313" key="11">
    <source>
        <dbReference type="EMBL" id="VTT63629.1"/>
    </source>
</evidence>